<protein>
    <submittedName>
        <fullName evidence="11">Flagellar biosynthetic protein FliO</fullName>
    </submittedName>
</protein>
<keyword evidence="11" id="KW-0969">Cilium</keyword>
<name>A0ABY8IMV6_9HYPH</name>
<keyword evidence="4 10" id="KW-0812">Transmembrane</keyword>
<evidence type="ECO:0000256" key="4">
    <source>
        <dbReference type="ARBA" id="ARBA00022692"/>
    </source>
</evidence>
<feature type="compositionally biased region" description="Basic and acidic residues" evidence="9">
    <location>
        <begin position="233"/>
        <end position="255"/>
    </location>
</feature>
<reference evidence="11" key="1">
    <citation type="journal article" date="2019" name="Phytopathology">
        <title>A Novel Group of Rhizobium tumorigenes-Like Agrobacteria Associated with Crown Gall Disease of Rhododendron and Blueberry.</title>
        <authorList>
            <person name="Kuzmanovic N."/>
            <person name="Behrens P."/>
            <person name="Idczak E."/>
            <person name="Wagner S."/>
            <person name="Gotz M."/>
            <person name="Sproer C."/>
            <person name="Bunk B."/>
            <person name="Overmann J."/>
            <person name="Smalla K."/>
        </authorList>
    </citation>
    <scope>NUCLEOTIDE SEQUENCE</scope>
    <source>
        <strain evidence="11">Rho-6.2</strain>
    </source>
</reference>
<keyword evidence="11" id="KW-0282">Flagellum</keyword>
<dbReference type="Pfam" id="PF04347">
    <property type="entry name" value="FliO"/>
    <property type="match status" value="1"/>
</dbReference>
<keyword evidence="3" id="KW-1003">Cell membrane</keyword>
<keyword evidence="6 10" id="KW-0472">Membrane</keyword>
<feature type="region of interest" description="Disordered" evidence="9">
    <location>
        <begin position="104"/>
        <end position="213"/>
    </location>
</feature>
<evidence type="ECO:0000256" key="6">
    <source>
        <dbReference type="ARBA" id="ARBA00023136"/>
    </source>
</evidence>
<evidence type="ECO:0000256" key="7">
    <source>
        <dbReference type="ARBA" id="ARBA00023143"/>
    </source>
</evidence>
<dbReference type="InterPro" id="IPR022781">
    <property type="entry name" value="Flagellar_biosynth_FliO"/>
</dbReference>
<comment type="subcellular location">
    <subcellularLocation>
        <location evidence="1">Bacterial flagellum basal body</location>
    </subcellularLocation>
    <subcellularLocation>
        <location evidence="2">Cell membrane</location>
    </subcellularLocation>
</comment>
<accession>A0ABY8IMV6</accession>
<dbReference type="InterPro" id="IPR052205">
    <property type="entry name" value="FliO/MopB"/>
</dbReference>
<feature type="transmembrane region" description="Helical" evidence="10">
    <location>
        <begin position="12"/>
        <end position="34"/>
    </location>
</feature>
<evidence type="ECO:0000256" key="5">
    <source>
        <dbReference type="ARBA" id="ARBA00022989"/>
    </source>
</evidence>
<dbReference type="PANTHER" id="PTHR38766:SF1">
    <property type="entry name" value="FLAGELLAR PROTEIN FLIO"/>
    <property type="match status" value="1"/>
</dbReference>
<feature type="region of interest" description="Disordered" evidence="9">
    <location>
        <begin position="233"/>
        <end position="279"/>
    </location>
</feature>
<evidence type="ECO:0000256" key="10">
    <source>
        <dbReference type="SAM" id="Phobius"/>
    </source>
</evidence>
<feature type="compositionally biased region" description="Low complexity" evidence="9">
    <location>
        <begin position="161"/>
        <end position="179"/>
    </location>
</feature>
<evidence type="ECO:0000256" key="9">
    <source>
        <dbReference type="SAM" id="MobiDB-lite"/>
    </source>
</evidence>
<evidence type="ECO:0000256" key="1">
    <source>
        <dbReference type="ARBA" id="ARBA00004117"/>
    </source>
</evidence>
<sequence length="364" mass="38541">MLDEIAGTYGSRLFVAAGGVAVALLVLVAILWLVRNRAPSPFVRGGKGRQQRLQVLDAAAIDARRRIVLIRRDGVEHLVMIGGPTDIVIESGIGDTSRIAAPAQPIASAPPVQTITAPDPAPRQLEASTEPSPIVGRRREPAALSSPPPAPPVTTTEIERPAPAVSSPMAAPEPRQQFAPPAPAPAPEVEAASVAPRDERPLAAAAPVQAPPVEPVVFERQAELDAADILDAARSRVLPTEHSRDNRQAPAREAEPPAPAPMLAQDAYSESYEVPAPAVAQPKKLGSDFESVLEAEMTNNLTAERIVQPIAPPPAVRPEPTPRPEPVPPQQRRDPDMAPITGGDAALQKEVARIFGEMSVNREK</sequence>
<evidence type="ECO:0000256" key="3">
    <source>
        <dbReference type="ARBA" id="ARBA00022475"/>
    </source>
</evidence>
<evidence type="ECO:0000256" key="2">
    <source>
        <dbReference type="ARBA" id="ARBA00004236"/>
    </source>
</evidence>
<keyword evidence="5 10" id="KW-1133">Transmembrane helix</keyword>
<evidence type="ECO:0000313" key="12">
    <source>
        <dbReference type="Proteomes" id="UP000318939"/>
    </source>
</evidence>
<dbReference type="EMBL" id="CP117267">
    <property type="protein sequence ID" value="WFS24325.1"/>
    <property type="molecule type" value="Genomic_DNA"/>
</dbReference>
<dbReference type="PANTHER" id="PTHR38766">
    <property type="entry name" value="FLAGELLAR PROTEIN FLIO"/>
    <property type="match status" value="1"/>
</dbReference>
<keyword evidence="7" id="KW-0975">Bacterial flagellum</keyword>
<evidence type="ECO:0000256" key="8">
    <source>
        <dbReference type="ARBA" id="ARBA00037937"/>
    </source>
</evidence>
<comment type="similarity">
    <text evidence="8">Belongs to the FliO/MopB family.</text>
</comment>
<gene>
    <name evidence="11" type="ORF">PR018_07475</name>
</gene>
<dbReference type="RefSeq" id="WP_142822870.1">
    <property type="nucleotide sequence ID" value="NZ_CP117267.1"/>
</dbReference>
<dbReference type="Proteomes" id="UP000318939">
    <property type="component" value="Chromosome"/>
</dbReference>
<keyword evidence="12" id="KW-1185">Reference proteome</keyword>
<organism evidence="11 12">
    <name type="scientific">Rhizobium rhododendri</name>
    <dbReference type="NCBI Taxonomy" id="2506430"/>
    <lineage>
        <taxon>Bacteria</taxon>
        <taxon>Pseudomonadati</taxon>
        <taxon>Pseudomonadota</taxon>
        <taxon>Alphaproteobacteria</taxon>
        <taxon>Hyphomicrobiales</taxon>
        <taxon>Rhizobiaceae</taxon>
        <taxon>Rhizobium/Agrobacterium group</taxon>
        <taxon>Rhizobium</taxon>
    </lineage>
</organism>
<feature type="region of interest" description="Disordered" evidence="9">
    <location>
        <begin position="303"/>
        <end position="344"/>
    </location>
</feature>
<feature type="compositionally biased region" description="Pro residues" evidence="9">
    <location>
        <begin position="310"/>
        <end position="329"/>
    </location>
</feature>
<reference evidence="11" key="2">
    <citation type="journal article" date="2023" name="MicrobiologyOpen">
        <title>Genomics of the tumorigenes clade of the family Rhizobiaceae and description of Rhizobium rhododendri sp. nov.</title>
        <authorList>
            <person name="Kuzmanovic N."/>
            <person name="diCenzo G.C."/>
            <person name="Bunk B."/>
            <person name="Sproeer C."/>
            <person name="Fruehling A."/>
            <person name="Neumann-Schaal M."/>
            <person name="Overmann J."/>
            <person name="Smalla K."/>
        </authorList>
    </citation>
    <scope>NUCLEOTIDE SEQUENCE</scope>
    <source>
        <strain evidence="11">Rho-6.2</strain>
    </source>
</reference>
<keyword evidence="11" id="KW-0966">Cell projection</keyword>
<proteinExistence type="inferred from homology"/>
<evidence type="ECO:0000313" key="11">
    <source>
        <dbReference type="EMBL" id="WFS24325.1"/>
    </source>
</evidence>